<accession>D8IQR9</accession>
<dbReference type="Pfam" id="PF24322">
    <property type="entry name" value="Tle3"/>
    <property type="match status" value="1"/>
</dbReference>
<dbReference type="KEGG" id="hse:Hsero_1667"/>
<dbReference type="AlphaFoldDB" id="D8IQR9"/>
<proteinExistence type="predicted"/>
<keyword evidence="4" id="KW-0472">Membrane</keyword>
<dbReference type="InterPro" id="IPR056221">
    <property type="entry name" value="Tle3_ab_dom"/>
</dbReference>
<dbReference type="HOGENOM" id="CLU_018919_1_1_4"/>
<feature type="domain" description="Antibacterial effector protein Tle3 C-terminal" evidence="2">
    <location>
        <begin position="615"/>
        <end position="658"/>
    </location>
</feature>
<sequence>MSNPASISATKKPDRVVGGGGFTLLPDHSEARFYKTLPLPGVIILVHGVNSDGEWYDSTEEGLCEGLNDRLARQPEQMAFSGPTSGRLMAAKYTPELTSEGFLAPMRSASNFLAPQPHWSPVIRFRWGYKASKKDLRLYGPNVWLNEQDYWGGGPFANGCSAVADLWSEGLNDRLFLWLTAQHLNPVPGRDVYTCPHRAYYVHAALRLARLIKSIRERQQDCPVTVMCHSQGNMVGLAAAFLADRLGVQADSYLLCNPPLSLVPDNMMESWVQRGSRDARGAAGRQSSAARTETLKNFFTLLRQRAAAAHPDDRIDKEMANAAPRQGQPFTSADDRQRHGLNGNTFGRVTLYCNPHDQVISASTVQGIGWRGMSQEEIQATQGEGVFAQRVFAHGYAVGQAPGQSYRYWEDRWNKDAGAGKDGFWHPPSPTARYSIRQGLTSNQGIIGKIATALSTPFLAPVALLKVSVNADAPKHWSIPVNAPALPNPFLPRAYRYGQQMDGFDEGLDPSGNARDVAKREEQKRPDDPYDQHSTRTSQDGSATDAPMGDASSEAQLRYEDRARLRMQARRTGLADADGQVIGEDKPDEASDSYRQWRNQQISRFLVDGVDQNATDHSTIVTNPEHARRAAAYDVAVGVCTLSEDDLHELRVEADWRYVEESEINSSNQYLAEYFKTGRMNGQPLHEWIGAGEAAKPDTVIDQRDWAAPAVGGEP</sequence>
<dbReference type="STRING" id="757424.Hsero_1667"/>
<evidence type="ECO:0000313" key="4">
    <source>
        <dbReference type="EMBL" id="ADJ63180.1"/>
    </source>
</evidence>
<gene>
    <name evidence="4" type="ordered locus">Hsero_1667</name>
</gene>
<feature type="region of interest" description="Disordered" evidence="1">
    <location>
        <begin position="570"/>
        <end position="593"/>
    </location>
</feature>
<dbReference type="RefSeq" id="WP_013233680.1">
    <property type="nucleotide sequence ID" value="NC_014323.1"/>
</dbReference>
<evidence type="ECO:0000259" key="2">
    <source>
        <dbReference type="Pfam" id="PF11678"/>
    </source>
</evidence>
<dbReference type="eggNOG" id="COG0596">
    <property type="taxonomic scope" value="Bacteria"/>
</dbReference>
<dbReference type="SUPFAM" id="SSF53474">
    <property type="entry name" value="alpha/beta-Hydrolases"/>
    <property type="match status" value="1"/>
</dbReference>
<feature type="region of interest" description="Disordered" evidence="1">
    <location>
        <begin position="501"/>
        <end position="553"/>
    </location>
</feature>
<dbReference type="OrthoDB" id="8829067at2"/>
<evidence type="ECO:0000259" key="3">
    <source>
        <dbReference type="Pfam" id="PF24322"/>
    </source>
</evidence>
<protein>
    <submittedName>
        <fullName evidence="4">Transmembrane protein</fullName>
    </submittedName>
</protein>
<name>D8IQR9_HERSS</name>
<dbReference type="Proteomes" id="UP000000329">
    <property type="component" value="Chromosome"/>
</dbReference>
<feature type="compositionally biased region" description="Basic and acidic residues" evidence="1">
    <location>
        <begin position="516"/>
        <end position="534"/>
    </location>
</feature>
<evidence type="ECO:0000256" key="1">
    <source>
        <dbReference type="SAM" id="MobiDB-lite"/>
    </source>
</evidence>
<feature type="domain" description="T6SS Tle3 phospholipase effector alpha/beta" evidence="3">
    <location>
        <begin position="39"/>
        <end position="374"/>
    </location>
</feature>
<dbReference type="InterPro" id="IPR021692">
    <property type="entry name" value="Tle3_C"/>
</dbReference>
<keyword evidence="4" id="KW-0812">Transmembrane</keyword>
<reference evidence="4 5" key="1">
    <citation type="submission" date="2010-04" db="EMBL/GenBank/DDBJ databases">
        <title>The genome of Herbaspirillum seropedicae SmR1, an endophytic, nitrogen-fixing, plant-growth promoting beta-Proteobacteria.</title>
        <authorList>
            <person name="Pedrosa F.O."/>
            <person name="Monteiro R.A."/>
            <person name="Wassem R."/>
            <person name="Cruz L.M."/>
            <person name="Ayub R.A."/>
            <person name="Colauto N.B."/>
            <person name="Fernandez M.A."/>
            <person name="Fungaro M.H.P."/>
            <person name="Grisard E.C."/>
            <person name="Hungria M."/>
            <person name="Madeira H.M.F."/>
            <person name="Nodari R.O."/>
            <person name="Osaku C.A."/>
            <person name="Petzl-Erler M.L."/>
            <person name="Terenzi H."/>
            <person name="Vieira L.G.E."/>
            <person name="Almeida M.I.M."/>
            <person name="Alves L.R."/>
            <person name="Arantes O.M.N."/>
            <person name="Balsanelli E."/>
            <person name="Barcellos F.G."/>
            <person name="Baura V.A."/>
            <person name="Binde D.R."/>
            <person name="Campo R.J."/>
            <person name="Chubatsu L.S."/>
            <person name="Chueire L.M.O."/>
            <person name="Ciferri R.R."/>
            <person name="Correa L.C."/>
            <person name="da Conceicao Silva J.L."/>
            <person name="Dabul A.N.G."/>
            <person name="Dambros B.P."/>
            <person name="Faoro H."/>
            <person name="Favetti A."/>
            <person name="Friedermann G."/>
            <person name="Furlaneto M.C."/>
            <person name="Gasques L.S."/>
            <person name="Gimenes C.C.T."/>
            <person name="Gioppo N.M.R."/>
            <person name="Glienke-Blanco C."/>
            <person name="Godoy L.P."/>
            <person name="Guerra M.P."/>
            <person name="Karp S."/>
            <person name="Kava-Cordeiro V."/>
            <person name="Margarido V.P."/>
            <person name="Mathioni S.M."/>
            <person name="Menck-Soares M.A."/>
            <person name="Murace N.K."/>
            <person name="Nicolas M.F."/>
            <person name="Oliveira C.E.C."/>
            <person name="Pagnan N.A.B."/>
            <person name="Pamphile J.A."/>
            <person name="Patussi E.V."/>
            <person name="Pereira L.F.P."/>
            <person name="Pereira-Ferrari L."/>
            <person name="Pinto F.G.S."/>
            <person name="Precoma C."/>
            <person name="Prioli A.J."/>
            <person name="Prioli S.M.A.P."/>
            <person name="Raittz R.T."/>
            <person name="Ramos H.J.O."/>
            <person name="Ribeiro E.M.S.F."/>
            <person name="Rigo L.U."/>
            <person name="Rocha C.L.M.S.C."/>
            <person name="Rocha S.N."/>
            <person name="Santos K."/>
            <person name="Satori D."/>
            <person name="Silva A.G."/>
            <person name="Simao R.C.G."/>
            <person name="Soares M.A.M."/>
            <person name="Souza E.M."/>
            <person name="Steffens M.B.R."/>
            <person name="Steindel M."/>
            <person name="Tadra-Sfeir M.Z."/>
            <person name="Takahashi E.K."/>
            <person name="Torres R.A."/>
            <person name="Valle J.S."/>
            <person name="Vernal J.I."/>
            <person name="Vilas-Boas L.A."/>
            <person name="Watanabe M.A.E."/>
            <person name="Weiss V.A."/>
            <person name="Yates M.A."/>
            <person name="Souza E.M."/>
        </authorList>
    </citation>
    <scope>NUCLEOTIDE SEQUENCE [LARGE SCALE GENOMIC DNA]</scope>
    <source>
        <strain evidence="4 5">SmR1</strain>
    </source>
</reference>
<evidence type="ECO:0000313" key="5">
    <source>
        <dbReference type="Proteomes" id="UP000000329"/>
    </source>
</evidence>
<keyword evidence="5" id="KW-1185">Reference proteome</keyword>
<dbReference type="Pfam" id="PF11678">
    <property type="entry name" value="Tle3_C"/>
    <property type="match status" value="1"/>
</dbReference>
<dbReference type="EMBL" id="CP002039">
    <property type="protein sequence ID" value="ADJ63180.1"/>
    <property type="molecule type" value="Genomic_DNA"/>
</dbReference>
<organism evidence="4 5">
    <name type="scientific">Herbaspirillum seropedicae (strain SmR1)</name>
    <dbReference type="NCBI Taxonomy" id="757424"/>
    <lineage>
        <taxon>Bacteria</taxon>
        <taxon>Pseudomonadati</taxon>
        <taxon>Pseudomonadota</taxon>
        <taxon>Betaproteobacteria</taxon>
        <taxon>Burkholderiales</taxon>
        <taxon>Oxalobacteraceae</taxon>
        <taxon>Herbaspirillum</taxon>
    </lineage>
</organism>
<dbReference type="InterPro" id="IPR029058">
    <property type="entry name" value="AB_hydrolase_fold"/>
</dbReference>
<dbReference type="GeneID" id="29391445"/>